<dbReference type="Proteomes" id="UP001159370">
    <property type="component" value="Unassembled WGS sequence"/>
</dbReference>
<dbReference type="AlphaFoldDB" id="A0AA43KFE1"/>
<comment type="caution">
    <text evidence="1">The sequence shown here is derived from an EMBL/GenBank/DDBJ whole genome shotgun (WGS) entry which is preliminary data.</text>
</comment>
<organism evidence="1 2">
    <name type="scientific">Umezakia ovalisporum FSS-62</name>
    <dbReference type="NCBI Taxonomy" id="2971776"/>
    <lineage>
        <taxon>Bacteria</taxon>
        <taxon>Bacillati</taxon>
        <taxon>Cyanobacteriota</taxon>
        <taxon>Cyanophyceae</taxon>
        <taxon>Nostocales</taxon>
        <taxon>Nodulariaceae</taxon>
        <taxon>Umezakia</taxon>
    </lineage>
</organism>
<dbReference type="RefSeq" id="WP_280656320.1">
    <property type="nucleotide sequence ID" value="NZ_JANQDL010000057.1"/>
</dbReference>
<feature type="non-terminal residue" evidence="1">
    <location>
        <position position="335"/>
    </location>
</feature>
<reference evidence="1 2" key="1">
    <citation type="journal article" date="2023" name="J. Phycol.">
        <title>Chrysosporum ovalisporum is synonymous with the true-branching cyanobacterium Umezakia natans (Nostocales/Aphanizomenonaceae).</title>
        <authorList>
            <person name="McGregor G.B."/>
            <person name="Sendall B.C."/>
            <person name="Niiyama Y."/>
            <person name="Tuji A."/>
            <person name="Willis A."/>
        </authorList>
    </citation>
    <scope>NUCLEOTIDE SEQUENCE [LARGE SCALE GENOMIC DNA]</scope>
    <source>
        <strain evidence="1 2">FSS-62</strain>
    </source>
</reference>
<sequence>MLLNTNTYISQLIDLLTAFAAQESLGEKLALVFGVEITSTRFLEAVANLPEIEVYPDTELQGASGAFSGQTGKIYLSESIVNGESRPLIKVLLEEIGHYLDFLFNGADTPGDEGAIFAAVVLGETWNDENWKSLRAEDDSQILVLGGEVVEVEQATFPGSDGNDNITGTDEADTINSGRGIDNIDGGQGDDLLVIDYSSNNYGGNTSYPAGISSAIYDGYGAGALAGYLSAYINNNGAYDQVSFSNIEKLQITGTPQNDTIDRGGYESISVDGGEGIDTINYVDLGSFTTDLVVDNSGGGTFTSSNGTVVKNVERFANLITGTGNDTITFTGRFN</sequence>
<dbReference type="PROSITE" id="PS00330">
    <property type="entry name" value="HEMOLYSIN_CALCIUM"/>
    <property type="match status" value="1"/>
</dbReference>
<dbReference type="InterPro" id="IPR018511">
    <property type="entry name" value="Hemolysin-typ_Ca-bd_CS"/>
</dbReference>
<dbReference type="EMBL" id="JANQDL010000057">
    <property type="protein sequence ID" value="MDH6063748.1"/>
    <property type="molecule type" value="Genomic_DNA"/>
</dbReference>
<dbReference type="PRINTS" id="PR00313">
    <property type="entry name" value="CABNDNGRPT"/>
</dbReference>
<proteinExistence type="predicted"/>
<dbReference type="InterPro" id="IPR011049">
    <property type="entry name" value="Serralysin-like_metalloprot_C"/>
</dbReference>
<dbReference type="SUPFAM" id="SSF51120">
    <property type="entry name" value="beta-Roll"/>
    <property type="match status" value="1"/>
</dbReference>
<evidence type="ECO:0000313" key="2">
    <source>
        <dbReference type="Proteomes" id="UP001159370"/>
    </source>
</evidence>
<name>A0AA43KFE1_9CYAN</name>
<gene>
    <name evidence="1" type="ORF">NWP23_08220</name>
</gene>
<accession>A0AA43KFE1</accession>
<protein>
    <submittedName>
        <fullName evidence="1">Uncharacterized protein</fullName>
    </submittedName>
</protein>
<evidence type="ECO:0000313" key="1">
    <source>
        <dbReference type="EMBL" id="MDH6063748.1"/>
    </source>
</evidence>